<dbReference type="Proteomes" id="UP000652761">
    <property type="component" value="Unassembled WGS sequence"/>
</dbReference>
<keyword evidence="3" id="KW-1185">Reference proteome</keyword>
<feature type="region of interest" description="Disordered" evidence="1">
    <location>
        <begin position="1"/>
        <end position="189"/>
    </location>
</feature>
<feature type="compositionally biased region" description="Basic and acidic residues" evidence="1">
    <location>
        <begin position="84"/>
        <end position="110"/>
    </location>
</feature>
<proteinExistence type="predicted"/>
<sequence length="189" mass="21116">MSFDTIVTTRPLRHPQGTPKVAPPPTDPKTRKVGTPKSRSKTTLQTSKARNAYQRVLQSNGNKETPRPQPESGQTRLPQNQREANPRHTPAETTELTEHQSDQVRPESHDTTPTSQISIRSGRNNQVSPRETPSNQVRTTSHHQARPPQTSTRSRAHKQNPPAPRTCHEVRELHTSVPPQMTPGNGLLK</sequence>
<reference evidence="2" key="1">
    <citation type="submission" date="2017-07" db="EMBL/GenBank/DDBJ databases">
        <title>Taro Niue Genome Assembly and Annotation.</title>
        <authorList>
            <person name="Atibalentja N."/>
            <person name="Keating K."/>
            <person name="Fields C.J."/>
        </authorList>
    </citation>
    <scope>NUCLEOTIDE SEQUENCE</scope>
    <source>
        <strain evidence="2">Niue_2</strain>
        <tissue evidence="2">Leaf</tissue>
    </source>
</reference>
<evidence type="ECO:0000313" key="2">
    <source>
        <dbReference type="EMBL" id="MQM08879.1"/>
    </source>
</evidence>
<name>A0A843WGN0_COLES</name>
<evidence type="ECO:0000313" key="3">
    <source>
        <dbReference type="Proteomes" id="UP000652761"/>
    </source>
</evidence>
<organism evidence="2 3">
    <name type="scientific">Colocasia esculenta</name>
    <name type="common">Wild taro</name>
    <name type="synonym">Arum esculentum</name>
    <dbReference type="NCBI Taxonomy" id="4460"/>
    <lineage>
        <taxon>Eukaryota</taxon>
        <taxon>Viridiplantae</taxon>
        <taxon>Streptophyta</taxon>
        <taxon>Embryophyta</taxon>
        <taxon>Tracheophyta</taxon>
        <taxon>Spermatophyta</taxon>
        <taxon>Magnoliopsida</taxon>
        <taxon>Liliopsida</taxon>
        <taxon>Araceae</taxon>
        <taxon>Aroideae</taxon>
        <taxon>Colocasieae</taxon>
        <taxon>Colocasia</taxon>
    </lineage>
</organism>
<dbReference type="EMBL" id="NMUH01004228">
    <property type="protein sequence ID" value="MQM08879.1"/>
    <property type="molecule type" value="Genomic_DNA"/>
</dbReference>
<dbReference type="AlphaFoldDB" id="A0A843WGN0"/>
<gene>
    <name evidence="2" type="ORF">Taro_041736</name>
</gene>
<evidence type="ECO:0000256" key="1">
    <source>
        <dbReference type="SAM" id="MobiDB-lite"/>
    </source>
</evidence>
<accession>A0A843WGN0</accession>
<protein>
    <submittedName>
        <fullName evidence="2">Uncharacterized protein</fullName>
    </submittedName>
</protein>
<feature type="compositionally biased region" description="Polar residues" evidence="1">
    <location>
        <begin position="71"/>
        <end position="83"/>
    </location>
</feature>
<feature type="compositionally biased region" description="Polar residues" evidence="1">
    <location>
        <begin position="111"/>
        <end position="139"/>
    </location>
</feature>
<feature type="compositionally biased region" description="Basic residues" evidence="1">
    <location>
        <begin position="31"/>
        <end position="40"/>
    </location>
</feature>
<comment type="caution">
    <text evidence="2">The sequence shown here is derived from an EMBL/GenBank/DDBJ whole genome shotgun (WGS) entry which is preliminary data.</text>
</comment>